<proteinExistence type="predicted"/>
<protein>
    <submittedName>
        <fullName evidence="1">Uncharacterized protein</fullName>
    </submittedName>
</protein>
<dbReference type="Proteomes" id="UP000031668">
    <property type="component" value="Unassembled WGS sequence"/>
</dbReference>
<dbReference type="AlphaFoldDB" id="A0A0C2I9L5"/>
<organism evidence="1 2">
    <name type="scientific">Thelohanellus kitauei</name>
    <name type="common">Myxosporean</name>
    <dbReference type="NCBI Taxonomy" id="669202"/>
    <lineage>
        <taxon>Eukaryota</taxon>
        <taxon>Metazoa</taxon>
        <taxon>Cnidaria</taxon>
        <taxon>Myxozoa</taxon>
        <taxon>Myxosporea</taxon>
        <taxon>Bivalvulida</taxon>
        <taxon>Platysporina</taxon>
        <taxon>Myxobolidae</taxon>
        <taxon>Thelohanellus</taxon>
    </lineage>
</organism>
<dbReference type="OrthoDB" id="6352767at2759"/>
<name>A0A0C2I9L5_THEKT</name>
<evidence type="ECO:0000313" key="1">
    <source>
        <dbReference type="EMBL" id="KII61963.1"/>
    </source>
</evidence>
<comment type="caution">
    <text evidence="1">The sequence shown here is derived from an EMBL/GenBank/DDBJ whole genome shotgun (WGS) entry which is preliminary data.</text>
</comment>
<reference evidence="1 2" key="1">
    <citation type="journal article" date="2014" name="Genome Biol. Evol.">
        <title>The genome of the myxosporean Thelohanellus kitauei shows adaptations to nutrient acquisition within its fish host.</title>
        <authorList>
            <person name="Yang Y."/>
            <person name="Xiong J."/>
            <person name="Zhou Z."/>
            <person name="Huo F."/>
            <person name="Miao W."/>
            <person name="Ran C."/>
            <person name="Liu Y."/>
            <person name="Zhang J."/>
            <person name="Feng J."/>
            <person name="Wang M."/>
            <person name="Wang M."/>
            <person name="Wang L."/>
            <person name="Yao B."/>
        </authorList>
    </citation>
    <scope>NUCLEOTIDE SEQUENCE [LARGE SCALE GENOMIC DNA]</scope>
    <source>
        <strain evidence="1">Wuqing</strain>
    </source>
</reference>
<gene>
    <name evidence="1" type="ORF">RF11_06973</name>
</gene>
<sequence>MHDIKYVVDHIVTIVNISVSRGLNHLQFIILLEDCGSGTSDILYQNAVLNTMGLWKREICIIYADKRERNQYPKLSELLWLSDPVFAVHLFENMKDLKKKLEGGFCKKGVFHSEGI</sequence>
<keyword evidence="2" id="KW-1185">Reference proteome</keyword>
<dbReference type="EMBL" id="JWZT01005174">
    <property type="protein sequence ID" value="KII61963.1"/>
    <property type="molecule type" value="Genomic_DNA"/>
</dbReference>
<accession>A0A0C2I9L5</accession>
<evidence type="ECO:0000313" key="2">
    <source>
        <dbReference type="Proteomes" id="UP000031668"/>
    </source>
</evidence>